<keyword evidence="7" id="KW-1185">Reference proteome</keyword>
<feature type="compositionally biased region" description="Basic and acidic residues" evidence="4">
    <location>
        <begin position="519"/>
        <end position="531"/>
    </location>
</feature>
<dbReference type="RefSeq" id="WP_344305740.1">
    <property type="nucleotide sequence ID" value="NZ_BAAAQQ010000014.1"/>
</dbReference>
<evidence type="ECO:0000256" key="2">
    <source>
        <dbReference type="ARBA" id="ARBA00038825"/>
    </source>
</evidence>
<reference evidence="6 7" key="1">
    <citation type="journal article" date="2019" name="Int. J. Syst. Evol. Microbiol.">
        <title>The Global Catalogue of Microorganisms (GCM) 10K type strain sequencing project: providing services to taxonomists for standard genome sequencing and annotation.</title>
        <authorList>
            <consortium name="The Broad Institute Genomics Platform"/>
            <consortium name="The Broad Institute Genome Sequencing Center for Infectious Disease"/>
            <person name="Wu L."/>
            <person name="Ma J."/>
        </authorList>
    </citation>
    <scope>NUCLEOTIDE SEQUENCE [LARGE SCALE GENOMIC DNA]</scope>
    <source>
        <strain evidence="6 7">JCM 16021</strain>
    </source>
</reference>
<protein>
    <recommendedName>
        <fullName evidence="3">Pyridine nucleotide-disulfide oxidoreductase domain-containing protein 2</fullName>
    </recommendedName>
</protein>
<dbReference type="Pfam" id="PF01593">
    <property type="entry name" value="Amino_oxidase"/>
    <property type="match status" value="1"/>
</dbReference>
<accession>A0ABN2YZN6</accession>
<gene>
    <name evidence="6" type="ORF">GCM10009843_41130</name>
</gene>
<dbReference type="PANTHER" id="PTHR10668:SF103">
    <property type="entry name" value="PYRIDINE NUCLEOTIDE-DISULFIDE OXIDOREDUCTASE DOMAIN-CONTAINING PROTEIN 2"/>
    <property type="match status" value="1"/>
</dbReference>
<dbReference type="SUPFAM" id="SSF51905">
    <property type="entry name" value="FAD/NAD(P)-binding domain"/>
    <property type="match status" value="1"/>
</dbReference>
<name>A0ABN2YZN6_9ACTN</name>
<dbReference type="InterPro" id="IPR036188">
    <property type="entry name" value="FAD/NAD-bd_sf"/>
</dbReference>
<evidence type="ECO:0000256" key="1">
    <source>
        <dbReference type="ARBA" id="ARBA00037217"/>
    </source>
</evidence>
<feature type="region of interest" description="Disordered" evidence="4">
    <location>
        <begin position="512"/>
        <end position="531"/>
    </location>
</feature>
<dbReference type="EMBL" id="BAAAQQ010000014">
    <property type="protein sequence ID" value="GAA2134558.1"/>
    <property type="molecule type" value="Genomic_DNA"/>
</dbReference>
<evidence type="ECO:0000313" key="6">
    <source>
        <dbReference type="EMBL" id="GAA2134558.1"/>
    </source>
</evidence>
<dbReference type="PANTHER" id="PTHR10668">
    <property type="entry name" value="PHYTOENE DEHYDROGENASE"/>
    <property type="match status" value="1"/>
</dbReference>
<dbReference type="Gene3D" id="3.50.50.60">
    <property type="entry name" value="FAD/NAD(P)-binding domain"/>
    <property type="match status" value="2"/>
</dbReference>
<proteinExistence type="predicted"/>
<dbReference type="InterPro" id="IPR002937">
    <property type="entry name" value="Amino_oxidase"/>
</dbReference>
<evidence type="ECO:0000256" key="3">
    <source>
        <dbReference type="ARBA" id="ARBA00040298"/>
    </source>
</evidence>
<organism evidence="6 7">
    <name type="scientific">Nocardioides bigeumensis</name>
    <dbReference type="NCBI Taxonomy" id="433657"/>
    <lineage>
        <taxon>Bacteria</taxon>
        <taxon>Bacillati</taxon>
        <taxon>Actinomycetota</taxon>
        <taxon>Actinomycetes</taxon>
        <taxon>Propionibacteriales</taxon>
        <taxon>Nocardioidaceae</taxon>
        <taxon>Nocardioides</taxon>
    </lineage>
</organism>
<evidence type="ECO:0000256" key="4">
    <source>
        <dbReference type="SAM" id="MobiDB-lite"/>
    </source>
</evidence>
<feature type="domain" description="Amine oxidase" evidence="5">
    <location>
        <begin position="17"/>
        <end position="524"/>
    </location>
</feature>
<evidence type="ECO:0000313" key="7">
    <source>
        <dbReference type="Proteomes" id="UP001500575"/>
    </source>
</evidence>
<evidence type="ECO:0000259" key="5">
    <source>
        <dbReference type="Pfam" id="PF01593"/>
    </source>
</evidence>
<comment type="function">
    <text evidence="1">Probable oxidoreductase that may play a role as regulator of mitochondrial function.</text>
</comment>
<comment type="subunit">
    <text evidence="2">Interacts with COX5B; this interaction may contribute to localize PYROXD2 to the inner face of the inner mitochondrial membrane.</text>
</comment>
<comment type="caution">
    <text evidence="6">The sequence shown here is derived from an EMBL/GenBank/DDBJ whole genome shotgun (WGS) entry which is preliminary data.</text>
</comment>
<dbReference type="Proteomes" id="UP001500575">
    <property type="component" value="Unassembled WGS sequence"/>
</dbReference>
<sequence>MTARTWDAVIVGGGHNGLVAAFYLARGGLKTLVLERRPFVGGACNTEEFAPGYRASTGAYVLSMLRPAIWQDFKLVERGIVVDPAGPTLNLYPDGASYLLGDDMAENVEATKHFSVADSRALPAFEDELGEVVKAVLPIFDMTAPDPRVRGLDDLRTLLTIGRLAARHRKHANELLELFTSSAGQVLAERFESEHVRAALGWHAINDSTAGPSTPGSAFVLLHDHASDTGDAGVRQWGFVRGGMGVLTQKMADAAREAGATVRVDAEVESVLTKGDRAVGVRLVDGEEILATRVLSNADPKRTFLGLCRDAALPDDFVRAIEAYRCMGTSIKINLGLSALPEAKGQPKGLQPYHSGIVEVNPFIAEMDLQQAQAAYGVAARDSHVELCFPTVHDPSLAPEGKHIATIDVNSQPFHLREGTWDEIKETRADEVIAQLEQHFPGLSGLVEHRQVLSPLDMERVMGLTGGHALHGDMAPHQLLFMRPARGWAKYRTPLRGLYLCGAGTHPGGGVTGANGRNAAREVLKDAKKRR</sequence>